<proteinExistence type="predicted"/>
<gene>
    <name evidence="1" type="ORF">MM171A01923_0015</name>
</gene>
<name>A0A6M3LWD0_9ZZZZ</name>
<evidence type="ECO:0000313" key="1">
    <source>
        <dbReference type="EMBL" id="QJA98329.1"/>
    </source>
</evidence>
<reference evidence="1" key="1">
    <citation type="submission" date="2020-03" db="EMBL/GenBank/DDBJ databases">
        <title>The deep terrestrial virosphere.</title>
        <authorList>
            <person name="Holmfeldt K."/>
            <person name="Nilsson E."/>
            <person name="Simone D."/>
            <person name="Lopez-Fernandez M."/>
            <person name="Wu X."/>
            <person name="de Brujin I."/>
            <person name="Lundin D."/>
            <person name="Andersson A."/>
            <person name="Bertilsson S."/>
            <person name="Dopson M."/>
        </authorList>
    </citation>
    <scope>NUCLEOTIDE SEQUENCE</scope>
    <source>
        <strain evidence="1">MM171A01923</strain>
    </source>
</reference>
<dbReference type="AlphaFoldDB" id="A0A6M3LWD0"/>
<accession>A0A6M3LWD0</accession>
<sequence length="56" mass="6619">MSTIRLSGIVKHKHGRYGFKISFTTAAQANLYKEKIRWLIRDNQCKVEEEHGYHDL</sequence>
<dbReference type="EMBL" id="MT143571">
    <property type="protein sequence ID" value="QJA98329.1"/>
    <property type="molecule type" value="Genomic_DNA"/>
</dbReference>
<organism evidence="1">
    <name type="scientific">viral metagenome</name>
    <dbReference type="NCBI Taxonomy" id="1070528"/>
    <lineage>
        <taxon>unclassified sequences</taxon>
        <taxon>metagenomes</taxon>
        <taxon>organismal metagenomes</taxon>
    </lineage>
</organism>
<protein>
    <submittedName>
        <fullName evidence="1">Uncharacterized protein</fullName>
    </submittedName>
</protein>